<evidence type="ECO:0000313" key="3">
    <source>
        <dbReference type="Proteomes" id="UP000030746"/>
    </source>
</evidence>
<dbReference type="RefSeq" id="XP_009050607.1">
    <property type="nucleotide sequence ID" value="XM_009052359.1"/>
</dbReference>
<dbReference type="Proteomes" id="UP000030746">
    <property type="component" value="Unassembled WGS sequence"/>
</dbReference>
<dbReference type="GeneID" id="20248543"/>
<dbReference type="EMBL" id="KB201205">
    <property type="protein sequence ID" value="ESO98987.1"/>
    <property type="molecule type" value="Genomic_DNA"/>
</dbReference>
<dbReference type="KEGG" id="lgi:LOTGIDRAFT_231304"/>
<gene>
    <name evidence="2" type="ORF">LOTGIDRAFT_231304</name>
</gene>
<protein>
    <submittedName>
        <fullName evidence="2">Uncharacterized protein</fullName>
    </submittedName>
</protein>
<feature type="compositionally biased region" description="Polar residues" evidence="1">
    <location>
        <begin position="324"/>
        <end position="333"/>
    </location>
</feature>
<feature type="compositionally biased region" description="Basic and acidic residues" evidence="1">
    <location>
        <begin position="334"/>
        <end position="343"/>
    </location>
</feature>
<feature type="region of interest" description="Disordered" evidence="1">
    <location>
        <begin position="525"/>
        <end position="557"/>
    </location>
</feature>
<sequence>MANIQDKLVKHGWFKKPLGIAAPVVQNGTDNSSPCAVSSGPATRDLKLDLGGKALETNDQATNDIVAAALNLMTPTRQAFQPTNGRGIFNKTNIQDGLLKVGWTKKTNKVVIYGLRSTDKVEPVSEGTENLEVWLNNYHEGKLSQTSDTKSTVGDDVAGILEWVQRKEQTVSPRKRQQVVVDKAELRKNLLSKGWYSTTGSLPVKTNTNASVSLEGEGEYPAGVDIGHDVRKLDGDMDGKPEYVEQILNMVSRKKRLSHPAKHRGAMSKTELREHLLLKGWYRQTDNFPSKPDEDTNFVINPDCLHDEHFADPKGTSVDKKENISCSEGQQGESNEHISKDETKDVHYNCNIADPEGKYADDIAEQKSTPTDNNDIEGTSTGDINRTKTTIKENLADPESKSDDIKDYNATPKLTDHDICNFWKEGEFDRFGDRRTKLPEFQPNQSNFITTTVDKPAEISENNDNMLLDDQDKSESKYEDEKSKKLNPHEKEINSLLQEGWTMVKPSRYQVTLVKLPERVHQKTCITEPLSESDGNKETKPGNDDVETKVTDPSNNTARLRRLLRRSRKMLRRMFTCGRSEE</sequence>
<name>V4AP70_LOTGI</name>
<reference evidence="2 3" key="1">
    <citation type="journal article" date="2013" name="Nature">
        <title>Insights into bilaterian evolution from three spiralian genomes.</title>
        <authorList>
            <person name="Simakov O."/>
            <person name="Marletaz F."/>
            <person name="Cho S.J."/>
            <person name="Edsinger-Gonzales E."/>
            <person name="Havlak P."/>
            <person name="Hellsten U."/>
            <person name="Kuo D.H."/>
            <person name="Larsson T."/>
            <person name="Lv J."/>
            <person name="Arendt D."/>
            <person name="Savage R."/>
            <person name="Osoegawa K."/>
            <person name="de Jong P."/>
            <person name="Grimwood J."/>
            <person name="Chapman J.A."/>
            <person name="Shapiro H."/>
            <person name="Aerts A."/>
            <person name="Otillar R.P."/>
            <person name="Terry A.Y."/>
            <person name="Boore J.L."/>
            <person name="Grigoriev I.V."/>
            <person name="Lindberg D.R."/>
            <person name="Seaver E.C."/>
            <person name="Weisblat D.A."/>
            <person name="Putnam N.H."/>
            <person name="Rokhsar D.S."/>
        </authorList>
    </citation>
    <scope>NUCLEOTIDE SEQUENCE [LARGE SCALE GENOMIC DNA]</scope>
</reference>
<feature type="region of interest" description="Disordered" evidence="1">
    <location>
        <begin position="453"/>
        <end position="490"/>
    </location>
</feature>
<feature type="compositionally biased region" description="Basic and acidic residues" evidence="1">
    <location>
        <begin position="470"/>
        <end position="490"/>
    </location>
</feature>
<dbReference type="HOGENOM" id="CLU_468766_0_0_1"/>
<feature type="compositionally biased region" description="Basic and acidic residues" evidence="1">
    <location>
        <begin position="390"/>
        <end position="407"/>
    </location>
</feature>
<evidence type="ECO:0000256" key="1">
    <source>
        <dbReference type="SAM" id="MobiDB-lite"/>
    </source>
</evidence>
<feature type="compositionally biased region" description="Basic and acidic residues" evidence="1">
    <location>
        <begin position="310"/>
        <end position="323"/>
    </location>
</feature>
<feature type="compositionally biased region" description="Basic and acidic residues" evidence="1">
    <location>
        <begin position="534"/>
        <end position="550"/>
    </location>
</feature>
<keyword evidence="3" id="KW-1185">Reference proteome</keyword>
<evidence type="ECO:0000313" key="2">
    <source>
        <dbReference type="EMBL" id="ESO98987.1"/>
    </source>
</evidence>
<proteinExistence type="predicted"/>
<dbReference type="AlphaFoldDB" id="V4AP70"/>
<feature type="region of interest" description="Disordered" evidence="1">
    <location>
        <begin position="310"/>
        <end position="343"/>
    </location>
</feature>
<feature type="compositionally biased region" description="Polar residues" evidence="1">
    <location>
        <begin position="366"/>
        <end position="388"/>
    </location>
</feature>
<organism evidence="2 3">
    <name type="scientific">Lottia gigantea</name>
    <name type="common">Giant owl limpet</name>
    <dbReference type="NCBI Taxonomy" id="225164"/>
    <lineage>
        <taxon>Eukaryota</taxon>
        <taxon>Metazoa</taxon>
        <taxon>Spiralia</taxon>
        <taxon>Lophotrochozoa</taxon>
        <taxon>Mollusca</taxon>
        <taxon>Gastropoda</taxon>
        <taxon>Patellogastropoda</taxon>
        <taxon>Lottioidea</taxon>
        <taxon>Lottiidae</taxon>
        <taxon>Lottia</taxon>
    </lineage>
</organism>
<accession>V4AP70</accession>
<dbReference type="CTD" id="20248543"/>
<feature type="region of interest" description="Disordered" evidence="1">
    <location>
        <begin position="366"/>
        <end position="408"/>
    </location>
</feature>